<evidence type="ECO:0000256" key="1">
    <source>
        <dbReference type="ARBA" id="ARBA00004123"/>
    </source>
</evidence>
<dbReference type="GO" id="GO:0000978">
    <property type="term" value="F:RNA polymerase II cis-regulatory region sequence-specific DNA binding"/>
    <property type="evidence" value="ECO:0007669"/>
    <property type="project" value="TreeGrafter"/>
</dbReference>
<evidence type="ECO:0000259" key="10">
    <source>
        <dbReference type="PROSITE" id="PS50114"/>
    </source>
</evidence>
<proteinExistence type="predicted"/>
<evidence type="ECO:0000256" key="4">
    <source>
        <dbReference type="ARBA" id="ARBA00022833"/>
    </source>
</evidence>
<dbReference type="FunFam" id="3.30.50.10:FF:000007">
    <property type="entry name" value="Nitrogen regulatory AreA, N-terminal"/>
    <property type="match status" value="1"/>
</dbReference>
<organism evidence="11 12">
    <name type="scientific">Wickerhamomyces ciferrii (strain ATCC 14091 / BCRC 22168 / CBS 111 / JCM 3599 / NBRC 0793 / NRRL Y-1031 F-60-10)</name>
    <name type="common">Yeast</name>
    <name type="synonym">Pichia ciferrii</name>
    <dbReference type="NCBI Taxonomy" id="1206466"/>
    <lineage>
        <taxon>Eukaryota</taxon>
        <taxon>Fungi</taxon>
        <taxon>Dikarya</taxon>
        <taxon>Ascomycota</taxon>
        <taxon>Saccharomycotina</taxon>
        <taxon>Saccharomycetes</taxon>
        <taxon>Phaffomycetales</taxon>
        <taxon>Wickerhamomycetaceae</taxon>
        <taxon>Wickerhamomyces</taxon>
    </lineage>
</organism>
<dbReference type="InterPro" id="IPR013860">
    <property type="entry name" value="AreA_GATA"/>
</dbReference>
<evidence type="ECO:0000256" key="6">
    <source>
        <dbReference type="ARBA" id="ARBA00023163"/>
    </source>
</evidence>
<dbReference type="InterPro" id="IPR000679">
    <property type="entry name" value="Znf_GATA"/>
</dbReference>
<dbReference type="SMART" id="SM00401">
    <property type="entry name" value="ZnF_GATA"/>
    <property type="match status" value="1"/>
</dbReference>
<dbReference type="CDD" id="cd00202">
    <property type="entry name" value="ZnF_GATA"/>
    <property type="match status" value="1"/>
</dbReference>
<dbReference type="EMBL" id="CAIF01000008">
    <property type="protein sequence ID" value="CCH40972.1"/>
    <property type="molecule type" value="Genomic_DNA"/>
</dbReference>
<dbReference type="Pfam" id="PF08550">
    <property type="entry name" value="GATA_AreA"/>
    <property type="match status" value="1"/>
</dbReference>
<dbReference type="InParanoid" id="K0KFG7"/>
<gene>
    <name evidence="11" type="ORF">BN7_506</name>
</gene>
<dbReference type="PANTHER" id="PTHR10071">
    <property type="entry name" value="TRANSCRIPTION FACTOR GATA FAMILY MEMBER"/>
    <property type="match status" value="1"/>
</dbReference>
<dbReference type="Gene3D" id="3.30.50.10">
    <property type="entry name" value="Erythroid Transcription Factor GATA-1, subunit A"/>
    <property type="match status" value="1"/>
</dbReference>
<dbReference type="GO" id="GO:0000122">
    <property type="term" value="P:negative regulation of transcription by RNA polymerase II"/>
    <property type="evidence" value="ECO:0007669"/>
    <property type="project" value="TreeGrafter"/>
</dbReference>
<keyword evidence="2" id="KW-0479">Metal-binding</keyword>
<feature type="compositionally biased region" description="Polar residues" evidence="9">
    <location>
        <begin position="368"/>
        <end position="389"/>
    </location>
</feature>
<keyword evidence="7" id="KW-0539">Nucleus</keyword>
<dbReference type="PANTHER" id="PTHR10071:SF281">
    <property type="entry name" value="BOX A-BINDING FACTOR-RELATED"/>
    <property type="match status" value="1"/>
</dbReference>
<name>K0KFG7_WICCF</name>
<dbReference type="Proteomes" id="UP000009328">
    <property type="component" value="Unassembled WGS sequence"/>
</dbReference>
<feature type="domain" description="GATA-type" evidence="10">
    <location>
        <begin position="397"/>
        <end position="450"/>
    </location>
</feature>
<keyword evidence="6" id="KW-0804">Transcription</keyword>
<keyword evidence="4" id="KW-0862">Zinc</keyword>
<comment type="subcellular location">
    <subcellularLocation>
        <location evidence="1">Nucleus</location>
    </subcellularLocation>
</comment>
<feature type="region of interest" description="Disordered" evidence="9">
    <location>
        <begin position="337"/>
        <end position="411"/>
    </location>
</feature>
<dbReference type="SUPFAM" id="SSF57716">
    <property type="entry name" value="Glucocorticoid receptor-like (DNA-binding domain)"/>
    <property type="match status" value="1"/>
</dbReference>
<keyword evidence="12" id="KW-1185">Reference proteome</keyword>
<dbReference type="AlphaFoldDB" id="K0KFG7"/>
<feature type="compositionally biased region" description="Polar residues" evidence="9">
    <location>
        <begin position="528"/>
        <end position="541"/>
    </location>
</feature>
<feature type="compositionally biased region" description="Polar residues" evidence="9">
    <location>
        <begin position="585"/>
        <end position="595"/>
    </location>
</feature>
<feature type="compositionally biased region" description="Basic and acidic residues" evidence="9">
    <location>
        <begin position="481"/>
        <end position="490"/>
    </location>
</feature>
<feature type="region of interest" description="Disordered" evidence="9">
    <location>
        <begin position="447"/>
        <end position="543"/>
    </location>
</feature>
<dbReference type="InterPro" id="IPR039355">
    <property type="entry name" value="Transcription_factor_GATA"/>
</dbReference>
<evidence type="ECO:0000256" key="2">
    <source>
        <dbReference type="ARBA" id="ARBA00022723"/>
    </source>
</evidence>
<dbReference type="HOGENOM" id="CLU_397977_0_0_1"/>
<evidence type="ECO:0000256" key="8">
    <source>
        <dbReference type="PROSITE-ProRule" id="PRU00094"/>
    </source>
</evidence>
<sequence length="618" mass="68709">MNNNLEEDSSAEALWRMYSKAKASLPYKERMQNLTWRMMSIKFKRQHILPSFPESSTATSPKIKKNVFDDKPKYNPEIANGDEYLNLSEIPSLTATSTFSNNHNEPSNLTKFFLENEQKSKINSNIKTEPEIDPTSDDFDYVAHIKKIGQQEDQNNNFTSISSSFHENDSIMTDYLPTKDSNLNSQSIPILNNIHPHAINVPNSSSYNSNYLDSPGNDLNSYLDPLETISNSYDPPSNFHHISNSFSESQNYFNNMYNTQATNSPVSSSAHTPIMNDGSFFESYFNNSGNNASFARNNNNQSFASKFRRVPSMTSINNNNINDDETLMNGNDFVSNLSSSLNSRRPSTASTIRKKANIPSKLTKAKKNVSSTQLSGINVSGNNLSSSAPNKREDSTSNANTRCTNCNTQTTPLWRRNPEGQPLCNACGLFLKLHGVVRPLSLKTDVIKKRQRGSGSTSTASNNNNNNGNNVNNQPFSPTKVDSKLGKKESSTNNKNKPTVSNTSRQFKKKTPGPSSQPTPQRTPTSARGESNENSPFSGNADNEFLQDDQFIHHSNDQLLNDSGGFQFNTNIDFDNQFGNNTVSSSKLESNFTTTNNKNGESGKSGSNNNWEWLSMAL</sequence>
<dbReference type="GO" id="GO:0000981">
    <property type="term" value="F:DNA-binding transcription factor activity, RNA polymerase II-specific"/>
    <property type="evidence" value="ECO:0007669"/>
    <property type="project" value="TreeGrafter"/>
</dbReference>
<evidence type="ECO:0000313" key="12">
    <source>
        <dbReference type="Proteomes" id="UP000009328"/>
    </source>
</evidence>
<dbReference type="InterPro" id="IPR013088">
    <property type="entry name" value="Znf_NHR/GATA"/>
</dbReference>
<keyword evidence="3 8" id="KW-0863">Zinc-finger</keyword>
<feature type="compositionally biased region" description="Low complexity" evidence="9">
    <location>
        <begin position="596"/>
        <end position="612"/>
    </location>
</feature>
<evidence type="ECO:0000313" key="11">
    <source>
        <dbReference type="EMBL" id="CCH40972.1"/>
    </source>
</evidence>
<protein>
    <submittedName>
        <fullName evidence="11">Nitrogen regulatory protein areA</fullName>
    </submittedName>
</protein>
<accession>K0KFG7</accession>
<dbReference type="eggNOG" id="KOG1601">
    <property type="taxonomic scope" value="Eukaryota"/>
</dbReference>
<dbReference type="PROSITE" id="PS50114">
    <property type="entry name" value="GATA_ZN_FINGER_2"/>
    <property type="match status" value="1"/>
</dbReference>
<evidence type="ECO:0000256" key="9">
    <source>
        <dbReference type="SAM" id="MobiDB-lite"/>
    </source>
</evidence>
<dbReference type="GO" id="GO:0005634">
    <property type="term" value="C:nucleus"/>
    <property type="evidence" value="ECO:0007669"/>
    <property type="project" value="UniProtKB-SubCell"/>
</dbReference>
<dbReference type="STRING" id="1206466.K0KFG7"/>
<dbReference type="PRINTS" id="PR00619">
    <property type="entry name" value="GATAZNFINGER"/>
</dbReference>
<keyword evidence="5" id="KW-0805">Transcription regulation</keyword>
<reference evidence="11 12" key="1">
    <citation type="journal article" date="2012" name="Eukaryot. Cell">
        <title>Draft genome sequence of Wickerhamomyces ciferrii NRRL Y-1031 F-60-10.</title>
        <authorList>
            <person name="Schneider J."/>
            <person name="Andrea H."/>
            <person name="Blom J."/>
            <person name="Jaenicke S."/>
            <person name="Ruckert C."/>
            <person name="Schorsch C."/>
            <person name="Szczepanowski R."/>
            <person name="Farwick M."/>
            <person name="Goesmann A."/>
            <person name="Puhler A."/>
            <person name="Schaffer S."/>
            <person name="Tauch A."/>
            <person name="Kohler T."/>
            <person name="Brinkrolf K."/>
        </authorList>
    </citation>
    <scope>NUCLEOTIDE SEQUENCE [LARGE SCALE GENOMIC DNA]</scope>
    <source>
        <strain evidence="12">ATCC 14091 / BCRC 22168 / CBS 111 / JCM 3599 / NBRC 0793 / NRRL Y-1031 F-60-10</strain>
    </source>
</reference>
<evidence type="ECO:0000256" key="7">
    <source>
        <dbReference type="ARBA" id="ARBA00023242"/>
    </source>
</evidence>
<feature type="compositionally biased region" description="Polar residues" evidence="9">
    <location>
        <begin position="491"/>
        <end position="505"/>
    </location>
</feature>
<dbReference type="PROSITE" id="PS00344">
    <property type="entry name" value="GATA_ZN_FINGER_1"/>
    <property type="match status" value="1"/>
</dbReference>
<dbReference type="FunCoup" id="K0KFG7">
    <property type="interactions" value="60"/>
</dbReference>
<feature type="compositionally biased region" description="Low complexity" evidence="9">
    <location>
        <begin position="462"/>
        <end position="473"/>
    </location>
</feature>
<dbReference type="GO" id="GO:0045944">
    <property type="term" value="P:positive regulation of transcription by RNA polymerase II"/>
    <property type="evidence" value="ECO:0007669"/>
    <property type="project" value="TreeGrafter"/>
</dbReference>
<comment type="caution">
    <text evidence="11">The sequence shown here is derived from an EMBL/GenBank/DDBJ whole genome shotgun (WGS) entry which is preliminary data.</text>
</comment>
<feature type="compositionally biased region" description="Low complexity" evidence="9">
    <location>
        <begin position="396"/>
        <end position="411"/>
    </location>
</feature>
<evidence type="ECO:0000256" key="5">
    <source>
        <dbReference type="ARBA" id="ARBA00023015"/>
    </source>
</evidence>
<dbReference type="GO" id="GO:0008270">
    <property type="term" value="F:zinc ion binding"/>
    <property type="evidence" value="ECO:0007669"/>
    <property type="project" value="UniProtKB-KW"/>
</dbReference>
<feature type="region of interest" description="Disordered" evidence="9">
    <location>
        <begin position="585"/>
        <end position="612"/>
    </location>
</feature>
<dbReference type="Pfam" id="PF00320">
    <property type="entry name" value="GATA"/>
    <property type="match status" value="1"/>
</dbReference>
<feature type="compositionally biased region" description="Low complexity" evidence="9">
    <location>
        <begin position="512"/>
        <end position="526"/>
    </location>
</feature>
<evidence type="ECO:0000256" key="3">
    <source>
        <dbReference type="ARBA" id="ARBA00022771"/>
    </source>
</evidence>